<protein>
    <submittedName>
        <fullName evidence="1">Uncharacterized protein</fullName>
    </submittedName>
</protein>
<comment type="caution">
    <text evidence="1">The sequence shown here is derived from an EMBL/GenBank/DDBJ whole genome shotgun (WGS) entry which is preliminary data.</text>
</comment>
<sequence>MVTAKTWELHLDWVTHNRKGRSHTIKIFRMIERNLRIFEKRSRYVESTVRDLVCNVRATNGSQLLVQELLF</sequence>
<organism evidence="1 2">
    <name type="scientific">Solanum commersonii</name>
    <name type="common">Commerson's wild potato</name>
    <name type="synonym">Commerson's nightshade</name>
    <dbReference type="NCBI Taxonomy" id="4109"/>
    <lineage>
        <taxon>Eukaryota</taxon>
        <taxon>Viridiplantae</taxon>
        <taxon>Streptophyta</taxon>
        <taxon>Embryophyta</taxon>
        <taxon>Tracheophyta</taxon>
        <taxon>Spermatophyta</taxon>
        <taxon>Magnoliopsida</taxon>
        <taxon>eudicotyledons</taxon>
        <taxon>Gunneridae</taxon>
        <taxon>Pentapetalae</taxon>
        <taxon>asterids</taxon>
        <taxon>lamiids</taxon>
        <taxon>Solanales</taxon>
        <taxon>Solanaceae</taxon>
        <taxon>Solanoideae</taxon>
        <taxon>Solaneae</taxon>
        <taxon>Solanum</taxon>
    </lineage>
</organism>
<evidence type="ECO:0000313" key="1">
    <source>
        <dbReference type="EMBL" id="KAG5599746.1"/>
    </source>
</evidence>
<name>A0A9J5YHH5_SOLCO</name>
<reference evidence="1 2" key="1">
    <citation type="submission" date="2020-09" db="EMBL/GenBank/DDBJ databases">
        <title>De no assembly of potato wild relative species, Solanum commersonii.</title>
        <authorList>
            <person name="Cho K."/>
        </authorList>
    </citation>
    <scope>NUCLEOTIDE SEQUENCE [LARGE SCALE GENOMIC DNA]</scope>
    <source>
        <strain evidence="1">LZ3.2</strain>
        <tissue evidence="1">Leaf</tissue>
    </source>
</reference>
<proteinExistence type="predicted"/>
<dbReference type="EMBL" id="JACXVP010000006">
    <property type="protein sequence ID" value="KAG5599746.1"/>
    <property type="molecule type" value="Genomic_DNA"/>
</dbReference>
<accession>A0A9J5YHH5</accession>
<keyword evidence="2" id="KW-1185">Reference proteome</keyword>
<dbReference type="Proteomes" id="UP000824120">
    <property type="component" value="Chromosome 6"/>
</dbReference>
<dbReference type="AlphaFoldDB" id="A0A9J5YHH5"/>
<evidence type="ECO:0000313" key="2">
    <source>
        <dbReference type="Proteomes" id="UP000824120"/>
    </source>
</evidence>
<gene>
    <name evidence="1" type="ORF">H5410_031116</name>
</gene>